<dbReference type="Proteomes" id="UP001143307">
    <property type="component" value="Unassembled WGS sequence"/>
</dbReference>
<dbReference type="SUPFAM" id="SSF53335">
    <property type="entry name" value="S-adenosyl-L-methionine-dependent methyltransferases"/>
    <property type="match status" value="1"/>
</dbReference>
<dbReference type="InterPro" id="IPR029063">
    <property type="entry name" value="SAM-dependent_MTases_sf"/>
</dbReference>
<keyword evidence="1" id="KW-0489">Methyltransferase</keyword>
<evidence type="ECO:0000313" key="1">
    <source>
        <dbReference type="EMBL" id="MCX2974695.1"/>
    </source>
</evidence>
<dbReference type="GO" id="GO:0008168">
    <property type="term" value="F:methyltransferase activity"/>
    <property type="evidence" value="ECO:0007669"/>
    <property type="project" value="UniProtKB-KW"/>
</dbReference>
<comment type="caution">
    <text evidence="1">The sequence shown here is derived from an EMBL/GenBank/DDBJ whole genome shotgun (WGS) entry which is preliminary data.</text>
</comment>
<name>A0ABT3SXG2_9GAMM</name>
<organism evidence="1 2">
    <name type="scientific">Candidatus Seongchinamella marina</name>
    <dbReference type="NCBI Taxonomy" id="2518990"/>
    <lineage>
        <taxon>Bacteria</taxon>
        <taxon>Pseudomonadati</taxon>
        <taxon>Pseudomonadota</taxon>
        <taxon>Gammaproteobacteria</taxon>
        <taxon>Cellvibrionales</taxon>
        <taxon>Halieaceae</taxon>
        <taxon>Seongchinamella</taxon>
    </lineage>
</organism>
<proteinExistence type="predicted"/>
<dbReference type="EMBL" id="SHNP01000005">
    <property type="protein sequence ID" value="MCX2974695.1"/>
    <property type="molecule type" value="Genomic_DNA"/>
</dbReference>
<dbReference type="Gene3D" id="3.40.50.150">
    <property type="entry name" value="Vaccinia Virus protein VP39"/>
    <property type="match status" value="1"/>
</dbReference>
<dbReference type="RefSeq" id="WP_279253426.1">
    <property type="nucleotide sequence ID" value="NZ_SHNP01000005.1"/>
</dbReference>
<sequence>MTETFNQSGYTEGYPSGIEQHFWNIARNDLVYRWLQPRLKEHELIMDVGCGTGIVVNDLKSRGLHMQGVELGPAPIMPGLTADVRTETNVFDLDPDLKNEIRAVLLLDVIEHMQERREFLQKIYCELPNCHTLLVTVPARMEIWSEYDRYWGHHLRFDRHGLENDLVAAGYNIDKSAYFFHWVYLSSLLLKLLRISKSNEFKAIKRGGFKAFCHRILGLFTCLESRLIPGAIAGSSIICVASRNDNSATDIDC</sequence>
<evidence type="ECO:0000313" key="2">
    <source>
        <dbReference type="Proteomes" id="UP001143307"/>
    </source>
</evidence>
<dbReference type="GO" id="GO:0032259">
    <property type="term" value="P:methylation"/>
    <property type="evidence" value="ECO:0007669"/>
    <property type="project" value="UniProtKB-KW"/>
</dbReference>
<reference evidence="1" key="1">
    <citation type="submission" date="2019-02" db="EMBL/GenBank/DDBJ databases">
        <authorList>
            <person name="Li S.-H."/>
        </authorList>
    </citation>
    <scope>NUCLEOTIDE SEQUENCE</scope>
    <source>
        <strain evidence="1">IMCC8485</strain>
    </source>
</reference>
<accession>A0ABT3SXG2</accession>
<protein>
    <submittedName>
        <fullName evidence="1">Methyltransferase domain-containing protein</fullName>
    </submittedName>
</protein>
<keyword evidence="2" id="KW-1185">Reference proteome</keyword>
<dbReference type="Pfam" id="PF13489">
    <property type="entry name" value="Methyltransf_23"/>
    <property type="match status" value="1"/>
</dbReference>
<gene>
    <name evidence="1" type="ORF">EYC87_13965</name>
</gene>
<keyword evidence="1" id="KW-0808">Transferase</keyword>